<dbReference type="AlphaFoldDB" id="A0AAD1UJU8"/>
<dbReference type="GO" id="GO:0005524">
    <property type="term" value="F:ATP binding"/>
    <property type="evidence" value="ECO:0007669"/>
    <property type="project" value="InterPro"/>
</dbReference>
<protein>
    <recommendedName>
        <fullName evidence="1">Protein kinase domain-containing protein</fullName>
    </recommendedName>
</protein>
<name>A0AAD1UJU8_EUPCR</name>
<dbReference type="GO" id="GO:0005634">
    <property type="term" value="C:nucleus"/>
    <property type="evidence" value="ECO:0007669"/>
    <property type="project" value="TreeGrafter"/>
</dbReference>
<dbReference type="InterPro" id="IPR011009">
    <property type="entry name" value="Kinase-like_dom_sf"/>
</dbReference>
<evidence type="ECO:0000313" key="2">
    <source>
        <dbReference type="EMBL" id="CAI2368092.1"/>
    </source>
</evidence>
<dbReference type="Gene3D" id="1.10.510.10">
    <property type="entry name" value="Transferase(Phosphotransferase) domain 1"/>
    <property type="match status" value="1"/>
</dbReference>
<gene>
    <name evidence="2" type="ORF">ECRASSUSDP1_LOCUS9381</name>
</gene>
<dbReference type="PANTHER" id="PTHR44167:SF18">
    <property type="entry name" value="PROTEIN KINASE DOMAIN-CONTAINING PROTEIN"/>
    <property type="match status" value="1"/>
</dbReference>
<dbReference type="PANTHER" id="PTHR44167">
    <property type="entry name" value="OVARIAN-SPECIFIC SERINE/THREONINE-PROTEIN KINASE LOK-RELATED"/>
    <property type="match status" value="1"/>
</dbReference>
<evidence type="ECO:0000259" key="1">
    <source>
        <dbReference type="PROSITE" id="PS50011"/>
    </source>
</evidence>
<dbReference type="GO" id="GO:0004674">
    <property type="term" value="F:protein serine/threonine kinase activity"/>
    <property type="evidence" value="ECO:0007669"/>
    <property type="project" value="TreeGrafter"/>
</dbReference>
<sequence>MHRDLKSEDVIIEPSTLQIKVIDFGSPSYFPNSYKFKTCLGTSFYIAPEVLERKYTQNVDICSIGLIRYLMPTRSLFQEEDFQIIYQQILDESLCFYHDQ</sequence>
<comment type="caution">
    <text evidence="2">The sequence shown here is derived from an EMBL/GenBank/DDBJ whole genome shotgun (WGS) entry which is preliminary data.</text>
</comment>
<dbReference type="Proteomes" id="UP001295684">
    <property type="component" value="Unassembled WGS sequence"/>
</dbReference>
<dbReference type="PROSITE" id="PS50011">
    <property type="entry name" value="PROTEIN_KINASE_DOM"/>
    <property type="match status" value="1"/>
</dbReference>
<evidence type="ECO:0000313" key="3">
    <source>
        <dbReference type="Proteomes" id="UP001295684"/>
    </source>
</evidence>
<dbReference type="EMBL" id="CAMPGE010009219">
    <property type="protein sequence ID" value="CAI2368092.1"/>
    <property type="molecule type" value="Genomic_DNA"/>
</dbReference>
<organism evidence="2 3">
    <name type="scientific">Euplotes crassus</name>
    <dbReference type="NCBI Taxonomy" id="5936"/>
    <lineage>
        <taxon>Eukaryota</taxon>
        <taxon>Sar</taxon>
        <taxon>Alveolata</taxon>
        <taxon>Ciliophora</taxon>
        <taxon>Intramacronucleata</taxon>
        <taxon>Spirotrichea</taxon>
        <taxon>Hypotrichia</taxon>
        <taxon>Euplotida</taxon>
        <taxon>Euplotidae</taxon>
        <taxon>Moneuplotes</taxon>
    </lineage>
</organism>
<dbReference type="SUPFAM" id="SSF56112">
    <property type="entry name" value="Protein kinase-like (PK-like)"/>
    <property type="match status" value="1"/>
</dbReference>
<proteinExistence type="predicted"/>
<accession>A0AAD1UJU8</accession>
<dbReference type="InterPro" id="IPR000719">
    <property type="entry name" value="Prot_kinase_dom"/>
</dbReference>
<feature type="domain" description="Protein kinase" evidence="1">
    <location>
        <begin position="1"/>
        <end position="100"/>
    </location>
</feature>
<reference evidence="2" key="1">
    <citation type="submission" date="2023-07" db="EMBL/GenBank/DDBJ databases">
        <authorList>
            <consortium name="AG Swart"/>
            <person name="Singh M."/>
            <person name="Singh A."/>
            <person name="Seah K."/>
            <person name="Emmerich C."/>
        </authorList>
    </citation>
    <scope>NUCLEOTIDE SEQUENCE</scope>
    <source>
        <strain evidence="2">DP1</strain>
    </source>
</reference>
<keyword evidence="3" id="KW-1185">Reference proteome</keyword>
<dbReference type="Pfam" id="PF00069">
    <property type="entry name" value="Pkinase"/>
    <property type="match status" value="1"/>
</dbReference>
<dbReference type="GO" id="GO:0044773">
    <property type="term" value="P:mitotic DNA damage checkpoint signaling"/>
    <property type="evidence" value="ECO:0007669"/>
    <property type="project" value="TreeGrafter"/>
</dbReference>
<dbReference type="GO" id="GO:0005737">
    <property type="term" value="C:cytoplasm"/>
    <property type="evidence" value="ECO:0007669"/>
    <property type="project" value="TreeGrafter"/>
</dbReference>